<feature type="domain" description="ABC transporter" evidence="6">
    <location>
        <begin position="1"/>
        <end position="237"/>
    </location>
</feature>
<keyword evidence="3" id="KW-0547">Nucleotide-binding</keyword>
<evidence type="ECO:0000256" key="5">
    <source>
        <dbReference type="SAM" id="MobiDB-lite"/>
    </source>
</evidence>
<dbReference type="PANTHER" id="PTHR24220:SF470">
    <property type="entry name" value="CELL DIVISION ATP-BINDING PROTEIN FTSE"/>
    <property type="match status" value="1"/>
</dbReference>
<evidence type="ECO:0000256" key="2">
    <source>
        <dbReference type="ARBA" id="ARBA00022475"/>
    </source>
</evidence>
<dbReference type="PROSITE" id="PS00211">
    <property type="entry name" value="ABC_TRANSPORTER_1"/>
    <property type="match status" value="1"/>
</dbReference>
<dbReference type="PANTHER" id="PTHR24220">
    <property type="entry name" value="IMPORT ATP-BINDING PROTEIN"/>
    <property type="match status" value="1"/>
</dbReference>
<keyword evidence="8" id="KW-1185">Reference proteome</keyword>
<dbReference type="Gene3D" id="3.40.50.300">
    <property type="entry name" value="P-loop containing nucleotide triphosphate hydrolases"/>
    <property type="match status" value="1"/>
</dbReference>
<evidence type="ECO:0000256" key="3">
    <source>
        <dbReference type="ARBA" id="ARBA00022741"/>
    </source>
</evidence>
<proteinExistence type="predicted"/>
<dbReference type="RefSeq" id="WP_418890122.1">
    <property type="nucleotide sequence ID" value="NZ_JBEUWX010000001.1"/>
</dbReference>
<dbReference type="InterPro" id="IPR017911">
    <property type="entry name" value="MacB-like_ATP-bd"/>
</dbReference>
<evidence type="ECO:0000256" key="4">
    <source>
        <dbReference type="ARBA" id="ARBA00022840"/>
    </source>
</evidence>
<dbReference type="InterPro" id="IPR015854">
    <property type="entry name" value="ABC_transpr_LolD-like"/>
</dbReference>
<name>A0ABV4UBT6_9RHOO</name>
<dbReference type="SMART" id="SM00382">
    <property type="entry name" value="AAA"/>
    <property type="match status" value="1"/>
</dbReference>
<sequence>MITANVVCKRYPEGIEALRDVSFTIDAGEMVFITGHSGAGKTTLFRLLAAIERPTSGSIVVNGQNISALRRSAIPYLRRNFGLVFQDQKLLFDRSVLNNVLLPLAIIGMTPKEALRRANAALDKVGLLDRANANPVALSGGEQQRLAIARAVVNRPAILLIDEPTANLDSASAAAILDIFRAFHQVGVTLIIATHDPLWMAHFGSRRLHLEHGHLQEYTEERLAEAGEYPHDLPHDPANGLNTNKGAEVNEDHGKKA</sequence>
<dbReference type="InterPro" id="IPR017871">
    <property type="entry name" value="ABC_transporter-like_CS"/>
</dbReference>
<gene>
    <name evidence="7" type="ORF">ABCS64_01225</name>
</gene>
<dbReference type="InterPro" id="IPR003593">
    <property type="entry name" value="AAA+_ATPase"/>
</dbReference>
<keyword evidence="2" id="KW-1003">Cell membrane</keyword>
<reference evidence="8" key="1">
    <citation type="submission" date="2024-06" db="EMBL/GenBank/DDBJ databases">
        <title>Radixoralia hellwigii gen. nov., sp nov., isolated from a root canal in the human oral cavity.</title>
        <authorList>
            <person name="Bartsch S."/>
            <person name="Wittmer A."/>
            <person name="Schulz A.-K."/>
            <person name="Neumann-Schaal M."/>
            <person name="Wolf J."/>
            <person name="Gronow S."/>
            <person name="Tennert C."/>
            <person name="Haecker G."/>
            <person name="Cieplik F."/>
            <person name="Al-Ahmad A."/>
        </authorList>
    </citation>
    <scope>NUCLEOTIDE SEQUENCE [LARGE SCALE GENOMIC DNA]</scope>
    <source>
        <strain evidence="8">Wk13</strain>
    </source>
</reference>
<dbReference type="SUPFAM" id="SSF52540">
    <property type="entry name" value="P-loop containing nucleoside triphosphate hydrolases"/>
    <property type="match status" value="1"/>
</dbReference>
<dbReference type="InterPro" id="IPR003439">
    <property type="entry name" value="ABC_transporter-like_ATP-bd"/>
</dbReference>
<keyword evidence="1" id="KW-0813">Transport</keyword>
<feature type="compositionally biased region" description="Basic and acidic residues" evidence="5">
    <location>
        <begin position="248"/>
        <end position="257"/>
    </location>
</feature>
<evidence type="ECO:0000256" key="1">
    <source>
        <dbReference type="ARBA" id="ARBA00022448"/>
    </source>
</evidence>
<feature type="region of interest" description="Disordered" evidence="5">
    <location>
        <begin position="229"/>
        <end position="257"/>
    </location>
</feature>
<organism evidence="7 8">
    <name type="scientific">Dentiradicibacter hellwigii</name>
    <dbReference type="NCBI Taxonomy" id="3149053"/>
    <lineage>
        <taxon>Bacteria</taxon>
        <taxon>Pseudomonadati</taxon>
        <taxon>Pseudomonadota</taxon>
        <taxon>Betaproteobacteria</taxon>
        <taxon>Rhodocyclales</taxon>
        <taxon>Rhodocyclaceae</taxon>
        <taxon>Dentiradicibacter</taxon>
    </lineage>
</organism>
<evidence type="ECO:0000313" key="8">
    <source>
        <dbReference type="Proteomes" id="UP001574673"/>
    </source>
</evidence>
<evidence type="ECO:0000259" key="6">
    <source>
        <dbReference type="PROSITE" id="PS50893"/>
    </source>
</evidence>
<dbReference type="EMBL" id="JBEUWX010000001">
    <property type="protein sequence ID" value="MFA9948958.1"/>
    <property type="molecule type" value="Genomic_DNA"/>
</dbReference>
<dbReference type="CDD" id="cd03255">
    <property type="entry name" value="ABC_MJ0796_LolCDE_FtsE"/>
    <property type="match status" value="1"/>
</dbReference>
<dbReference type="Proteomes" id="UP001574673">
    <property type="component" value="Unassembled WGS sequence"/>
</dbReference>
<dbReference type="PROSITE" id="PS50893">
    <property type="entry name" value="ABC_TRANSPORTER_2"/>
    <property type="match status" value="1"/>
</dbReference>
<keyword evidence="4 7" id="KW-0067">ATP-binding</keyword>
<dbReference type="GO" id="GO:0005524">
    <property type="term" value="F:ATP binding"/>
    <property type="evidence" value="ECO:0007669"/>
    <property type="project" value="UniProtKB-KW"/>
</dbReference>
<accession>A0ABV4UBT6</accession>
<dbReference type="Pfam" id="PF00005">
    <property type="entry name" value="ABC_tran"/>
    <property type="match status" value="1"/>
</dbReference>
<protein>
    <submittedName>
        <fullName evidence="7">ATP-binding cassette domain-containing protein</fullName>
    </submittedName>
</protein>
<comment type="caution">
    <text evidence="7">The sequence shown here is derived from an EMBL/GenBank/DDBJ whole genome shotgun (WGS) entry which is preliminary data.</text>
</comment>
<dbReference type="InterPro" id="IPR027417">
    <property type="entry name" value="P-loop_NTPase"/>
</dbReference>
<keyword evidence="2" id="KW-0472">Membrane</keyword>
<evidence type="ECO:0000313" key="7">
    <source>
        <dbReference type="EMBL" id="MFA9948958.1"/>
    </source>
</evidence>